<organism evidence="2">
    <name type="scientific">Anguilla anguilla</name>
    <name type="common">European freshwater eel</name>
    <name type="synonym">Muraena anguilla</name>
    <dbReference type="NCBI Taxonomy" id="7936"/>
    <lineage>
        <taxon>Eukaryota</taxon>
        <taxon>Metazoa</taxon>
        <taxon>Chordata</taxon>
        <taxon>Craniata</taxon>
        <taxon>Vertebrata</taxon>
        <taxon>Euteleostomi</taxon>
        <taxon>Actinopterygii</taxon>
        <taxon>Neopterygii</taxon>
        <taxon>Teleostei</taxon>
        <taxon>Anguilliformes</taxon>
        <taxon>Anguillidae</taxon>
        <taxon>Anguilla</taxon>
    </lineage>
</organism>
<reference evidence="2" key="2">
    <citation type="journal article" date="2015" name="Fish Shellfish Immunol.">
        <title>Early steps in the European eel (Anguilla anguilla)-Vibrio vulnificus interaction in the gills: Role of the RtxA13 toxin.</title>
        <authorList>
            <person name="Callol A."/>
            <person name="Pajuelo D."/>
            <person name="Ebbesson L."/>
            <person name="Teles M."/>
            <person name="MacKenzie S."/>
            <person name="Amaro C."/>
        </authorList>
    </citation>
    <scope>NUCLEOTIDE SEQUENCE</scope>
</reference>
<keyword evidence="1" id="KW-0812">Transmembrane</keyword>
<name>A0A0E9XU85_ANGAN</name>
<feature type="transmembrane region" description="Helical" evidence="1">
    <location>
        <begin position="22"/>
        <end position="41"/>
    </location>
</feature>
<protein>
    <submittedName>
        <fullName evidence="2">Uncharacterized protein</fullName>
    </submittedName>
</protein>
<sequence>MGLIHKTHKLLIVYLIVNHKNISAFVFFSVFFFLSVLVRLFPYANQMNRIPHKIYKHLRYTQKQKVCTCHEPHIGFS</sequence>
<keyword evidence="1" id="KW-1133">Transmembrane helix</keyword>
<dbReference type="AlphaFoldDB" id="A0A0E9XU85"/>
<evidence type="ECO:0000256" key="1">
    <source>
        <dbReference type="SAM" id="Phobius"/>
    </source>
</evidence>
<proteinExistence type="predicted"/>
<dbReference type="EMBL" id="GBXM01003152">
    <property type="protein sequence ID" value="JAI05426.1"/>
    <property type="molecule type" value="Transcribed_RNA"/>
</dbReference>
<accession>A0A0E9XU85</accession>
<keyword evidence="1" id="KW-0472">Membrane</keyword>
<evidence type="ECO:0000313" key="2">
    <source>
        <dbReference type="EMBL" id="JAI05426.1"/>
    </source>
</evidence>
<reference evidence="2" key="1">
    <citation type="submission" date="2014-11" db="EMBL/GenBank/DDBJ databases">
        <authorList>
            <person name="Amaro Gonzalez C."/>
        </authorList>
    </citation>
    <scope>NUCLEOTIDE SEQUENCE</scope>
</reference>